<gene>
    <name evidence="2" type="ORF">HHI36_000404</name>
</gene>
<comment type="caution">
    <text evidence="2">The sequence shown here is derived from an EMBL/GenBank/DDBJ whole genome shotgun (WGS) entry which is preliminary data.</text>
</comment>
<sequence length="104" mass="12015">MLKQDRGTYDFRTDSENTVCLVRQKDNKVVTCATNFDTTAETKCSRWSEVSKGKISVTQPNLFVDYIHGMGGVDKWIYWLLIVEQKCVKKNGGGQYSATYWIYR</sequence>
<dbReference type="Proteomes" id="UP001516400">
    <property type="component" value="Unassembled WGS sequence"/>
</dbReference>
<organism evidence="2 3">
    <name type="scientific">Cryptolaemus montrouzieri</name>
    <dbReference type="NCBI Taxonomy" id="559131"/>
    <lineage>
        <taxon>Eukaryota</taxon>
        <taxon>Metazoa</taxon>
        <taxon>Ecdysozoa</taxon>
        <taxon>Arthropoda</taxon>
        <taxon>Hexapoda</taxon>
        <taxon>Insecta</taxon>
        <taxon>Pterygota</taxon>
        <taxon>Neoptera</taxon>
        <taxon>Endopterygota</taxon>
        <taxon>Coleoptera</taxon>
        <taxon>Polyphaga</taxon>
        <taxon>Cucujiformia</taxon>
        <taxon>Coccinelloidea</taxon>
        <taxon>Coccinellidae</taxon>
        <taxon>Scymninae</taxon>
        <taxon>Scymnini</taxon>
        <taxon>Cryptolaemus</taxon>
    </lineage>
</organism>
<evidence type="ECO:0000259" key="1">
    <source>
        <dbReference type="Pfam" id="PF13843"/>
    </source>
</evidence>
<reference evidence="2 3" key="1">
    <citation type="journal article" date="2021" name="BMC Biol.">
        <title>Horizontally acquired antibacterial genes associated with adaptive radiation of ladybird beetles.</title>
        <authorList>
            <person name="Li H.S."/>
            <person name="Tang X.F."/>
            <person name="Huang Y.H."/>
            <person name="Xu Z.Y."/>
            <person name="Chen M.L."/>
            <person name="Du X.Y."/>
            <person name="Qiu B.Y."/>
            <person name="Chen P.T."/>
            <person name="Zhang W."/>
            <person name="Slipinski A."/>
            <person name="Escalona H.E."/>
            <person name="Waterhouse R.M."/>
            <person name="Zwick A."/>
            <person name="Pang H."/>
        </authorList>
    </citation>
    <scope>NUCLEOTIDE SEQUENCE [LARGE SCALE GENOMIC DNA]</scope>
    <source>
        <strain evidence="2">SYSU2018</strain>
    </source>
</reference>
<keyword evidence="3" id="KW-1185">Reference proteome</keyword>
<accession>A0ABD2P4K5</accession>
<dbReference type="PANTHER" id="PTHR47272">
    <property type="entry name" value="DDE_TNP_1_7 DOMAIN-CONTAINING PROTEIN"/>
    <property type="match status" value="1"/>
</dbReference>
<feature type="domain" description="PiggyBac transposable element-derived protein" evidence="1">
    <location>
        <begin position="3"/>
        <end position="75"/>
    </location>
</feature>
<protein>
    <recommendedName>
        <fullName evidence="1">PiggyBac transposable element-derived protein domain-containing protein</fullName>
    </recommendedName>
</protein>
<dbReference type="AlphaFoldDB" id="A0ABD2P4K5"/>
<name>A0ABD2P4K5_9CUCU</name>
<evidence type="ECO:0000313" key="3">
    <source>
        <dbReference type="Proteomes" id="UP001516400"/>
    </source>
</evidence>
<dbReference type="EMBL" id="JABFTP020000185">
    <property type="protein sequence ID" value="KAL3285884.1"/>
    <property type="molecule type" value="Genomic_DNA"/>
</dbReference>
<dbReference type="Pfam" id="PF13843">
    <property type="entry name" value="DDE_Tnp_1_7"/>
    <property type="match status" value="1"/>
</dbReference>
<proteinExistence type="predicted"/>
<dbReference type="InterPro" id="IPR029526">
    <property type="entry name" value="PGBD"/>
</dbReference>
<evidence type="ECO:0000313" key="2">
    <source>
        <dbReference type="EMBL" id="KAL3285884.1"/>
    </source>
</evidence>